<comment type="function">
    <text evidence="11">Involved in the transmission of sensory signals from the chemoreceptors to the flagellar motors. CheA is autophosphorylated; it can transfer its phosphate group to either CheB or CheY.</text>
</comment>
<dbReference type="SMART" id="SM00387">
    <property type="entry name" value="HATPase_c"/>
    <property type="match status" value="1"/>
</dbReference>
<dbReference type="Pfam" id="PF01627">
    <property type="entry name" value="Hpt"/>
    <property type="match status" value="1"/>
</dbReference>
<keyword evidence="4" id="KW-0145">Chemotaxis</keyword>
<gene>
    <name evidence="17" type="ORF">H5P27_10290</name>
</gene>
<keyword evidence="6" id="KW-0808">Transferase</keyword>
<dbReference type="InterPro" id="IPR004105">
    <property type="entry name" value="CheA-like_dim"/>
</dbReference>
<evidence type="ECO:0000259" key="16">
    <source>
        <dbReference type="PROSITE" id="PS50894"/>
    </source>
</evidence>
<dbReference type="EMBL" id="JACHVC010000012">
    <property type="protein sequence ID" value="MBC2606432.1"/>
    <property type="molecule type" value="Genomic_DNA"/>
</dbReference>
<dbReference type="Gene3D" id="2.30.30.40">
    <property type="entry name" value="SH3 Domains"/>
    <property type="match status" value="1"/>
</dbReference>
<dbReference type="SMART" id="SM01231">
    <property type="entry name" value="H-kinase_dim"/>
    <property type="match status" value="1"/>
</dbReference>
<evidence type="ECO:0000256" key="12">
    <source>
        <dbReference type="PROSITE-ProRule" id="PRU00110"/>
    </source>
</evidence>
<dbReference type="SMART" id="SM00073">
    <property type="entry name" value="HPT"/>
    <property type="match status" value="1"/>
</dbReference>
<dbReference type="GO" id="GO:0005524">
    <property type="term" value="F:ATP binding"/>
    <property type="evidence" value="ECO:0007669"/>
    <property type="project" value="UniProtKB-KW"/>
</dbReference>
<dbReference type="PANTHER" id="PTHR43395">
    <property type="entry name" value="SENSOR HISTIDINE KINASE CHEA"/>
    <property type="match status" value="1"/>
</dbReference>
<dbReference type="InterPro" id="IPR008207">
    <property type="entry name" value="Sig_transdc_His_kin_Hpt_dom"/>
</dbReference>
<dbReference type="CDD" id="cd00088">
    <property type="entry name" value="HPT"/>
    <property type="match status" value="1"/>
</dbReference>
<dbReference type="InterPro" id="IPR036097">
    <property type="entry name" value="HisK_dim/P_sf"/>
</dbReference>
<comment type="caution">
    <text evidence="17">The sequence shown here is derived from an EMBL/GenBank/DDBJ whole genome shotgun (WGS) entry which is preliminary data.</text>
</comment>
<dbReference type="PROSITE" id="PS50894">
    <property type="entry name" value="HPT"/>
    <property type="match status" value="1"/>
</dbReference>
<dbReference type="GO" id="GO:0006935">
    <property type="term" value="P:chemotaxis"/>
    <property type="evidence" value="ECO:0007669"/>
    <property type="project" value="UniProtKB-KW"/>
</dbReference>
<dbReference type="RefSeq" id="WP_185660306.1">
    <property type="nucleotide sequence ID" value="NZ_CAWPOO010000012.1"/>
</dbReference>
<sequence length="663" mass="73216">MRKIDPSETFLQEAEELLLVIEGSALDLANDDSDEEAINQLFRAFHTLKGSSAMFGFDKVSGFTHHVEFILEEARDGKLKLSDELINLILESKDQIKGLLEGEESEACKRIVDRLRAIQGSPEDTASPENLDNVPTAAKAELTTYRIVFKPSPDIALSGQDPAHLLEDLRGLGECNIQSDTDSIPPIEEITPDICYLAWTIELTTEVDENAIRDVFIFVEDESQISIEKLESKNVPTPQDESPEEKAETISAKKHSSHPQSTVRVPSEKLDRLVNLVGELVMNQSRLTQVASSIESSELGVPVEEIERLVSELRDSVLGIRMMPIGSTFNRFRRLVHDLSCELGKKIDLTTEGEETELDKTVLDQLGDPLVHLIRNSIDHGIESPAERVANGKEDTGNIRLAATHEGAHVVVTIEDDGHGIDEERVLEKARERGLINNDSNLSKTEIFDLIFQPGFSTAKDLTNVSGRGVGMDVVKRQLEGLGGSIKITSNQGKGTRIDLTLPLTLAIIDGLLVEVDGDRLIIPMSAVTENVEITPTERAADNGRNIVNVRGEQVPYIRLRNLFNRPENGPAIEKVVIANHERQRIGFVVDRVLGSHQTVIQSLGKLYDDIEVVSGSTIMGDGSVALIVDVAGIIRYDTKTFRPEQSRRPSPDQPHPDQLLHN</sequence>
<dbReference type="InterPro" id="IPR003594">
    <property type="entry name" value="HATPase_dom"/>
</dbReference>
<dbReference type="InterPro" id="IPR005467">
    <property type="entry name" value="His_kinase_dom"/>
</dbReference>
<accession>A0A7X1B6D3</accession>
<dbReference type="Gene3D" id="1.10.287.560">
    <property type="entry name" value="Histidine kinase CheA-like, homodimeric domain"/>
    <property type="match status" value="1"/>
</dbReference>
<dbReference type="SUPFAM" id="SSF50341">
    <property type="entry name" value="CheW-like"/>
    <property type="match status" value="1"/>
</dbReference>
<feature type="domain" description="HPt" evidence="16">
    <location>
        <begin position="1"/>
        <end position="103"/>
    </location>
</feature>
<feature type="region of interest" description="Disordered" evidence="13">
    <location>
        <begin position="642"/>
        <end position="663"/>
    </location>
</feature>
<protein>
    <recommendedName>
        <fullName evidence="3">Chemotaxis protein CheA</fullName>
        <ecNumber evidence="2">2.7.13.3</ecNumber>
    </recommendedName>
</protein>
<dbReference type="InterPro" id="IPR051315">
    <property type="entry name" value="Bact_Chemotaxis_CheA"/>
</dbReference>
<dbReference type="InterPro" id="IPR036641">
    <property type="entry name" value="HPT_dom_sf"/>
</dbReference>
<dbReference type="Proteomes" id="UP000526501">
    <property type="component" value="Unassembled WGS sequence"/>
</dbReference>
<dbReference type="EC" id="2.7.13.3" evidence="2"/>
<dbReference type="SMART" id="SM00260">
    <property type="entry name" value="CheW"/>
    <property type="match status" value="1"/>
</dbReference>
<dbReference type="SUPFAM" id="SSF47384">
    <property type="entry name" value="Homodimeric domain of signal transducing histidine kinase"/>
    <property type="match status" value="1"/>
</dbReference>
<keyword evidence="7" id="KW-0547">Nucleotide-binding</keyword>
<dbReference type="FunFam" id="3.30.565.10:FF:000016">
    <property type="entry name" value="Chemotaxis protein CheA, putative"/>
    <property type="match status" value="1"/>
</dbReference>
<evidence type="ECO:0000313" key="17">
    <source>
        <dbReference type="EMBL" id="MBC2606432.1"/>
    </source>
</evidence>
<evidence type="ECO:0000259" key="15">
    <source>
        <dbReference type="PROSITE" id="PS50851"/>
    </source>
</evidence>
<evidence type="ECO:0000256" key="8">
    <source>
        <dbReference type="ARBA" id="ARBA00022777"/>
    </source>
</evidence>
<keyword evidence="5 12" id="KW-0597">Phosphoprotein</keyword>
<evidence type="ECO:0000256" key="9">
    <source>
        <dbReference type="ARBA" id="ARBA00022840"/>
    </source>
</evidence>
<evidence type="ECO:0000256" key="13">
    <source>
        <dbReference type="SAM" id="MobiDB-lite"/>
    </source>
</evidence>
<dbReference type="SUPFAM" id="SSF55874">
    <property type="entry name" value="ATPase domain of HSP90 chaperone/DNA topoisomerase II/histidine kinase"/>
    <property type="match status" value="1"/>
</dbReference>
<evidence type="ECO:0000256" key="5">
    <source>
        <dbReference type="ARBA" id="ARBA00022553"/>
    </source>
</evidence>
<evidence type="ECO:0000256" key="2">
    <source>
        <dbReference type="ARBA" id="ARBA00012438"/>
    </source>
</evidence>
<reference evidence="17 18" key="1">
    <citation type="submission" date="2020-07" db="EMBL/GenBank/DDBJ databases">
        <authorList>
            <person name="Feng X."/>
        </authorList>
    </citation>
    <scope>NUCLEOTIDE SEQUENCE [LARGE SCALE GENOMIC DNA]</scope>
    <source>
        <strain evidence="17 18">JCM23202</strain>
    </source>
</reference>
<proteinExistence type="predicted"/>
<dbReference type="InterPro" id="IPR036061">
    <property type="entry name" value="CheW-like_dom_sf"/>
</dbReference>
<dbReference type="SUPFAM" id="SSF47226">
    <property type="entry name" value="Histidine-containing phosphotransfer domain, HPT domain"/>
    <property type="match status" value="1"/>
</dbReference>
<comment type="catalytic activity">
    <reaction evidence="1">
        <text>ATP + protein L-histidine = ADP + protein N-phospho-L-histidine.</text>
        <dbReference type="EC" id="2.7.13.3"/>
    </reaction>
</comment>
<dbReference type="Pfam" id="PF01584">
    <property type="entry name" value="CheW"/>
    <property type="match status" value="1"/>
</dbReference>
<evidence type="ECO:0000256" key="10">
    <source>
        <dbReference type="ARBA" id="ARBA00023012"/>
    </source>
</evidence>
<dbReference type="CDD" id="cd16916">
    <property type="entry name" value="HATPase_CheA-like"/>
    <property type="match status" value="1"/>
</dbReference>
<dbReference type="Pfam" id="PF02895">
    <property type="entry name" value="H-kinase_dim"/>
    <property type="match status" value="1"/>
</dbReference>
<evidence type="ECO:0000256" key="1">
    <source>
        <dbReference type="ARBA" id="ARBA00000085"/>
    </source>
</evidence>
<organism evidence="17 18">
    <name type="scientific">Pelagicoccus albus</name>
    <dbReference type="NCBI Taxonomy" id="415222"/>
    <lineage>
        <taxon>Bacteria</taxon>
        <taxon>Pseudomonadati</taxon>
        <taxon>Verrucomicrobiota</taxon>
        <taxon>Opitutia</taxon>
        <taxon>Puniceicoccales</taxon>
        <taxon>Pelagicoccaceae</taxon>
        <taxon>Pelagicoccus</taxon>
    </lineage>
</organism>
<dbReference type="PRINTS" id="PR00344">
    <property type="entry name" value="BCTRLSENSOR"/>
</dbReference>
<feature type="domain" description="Histidine kinase" evidence="14">
    <location>
        <begin position="258"/>
        <end position="506"/>
    </location>
</feature>
<keyword evidence="10" id="KW-0902">Two-component regulatory system</keyword>
<feature type="modified residue" description="Phosphohistidine" evidence="12">
    <location>
        <position position="46"/>
    </location>
</feature>
<keyword evidence="18" id="KW-1185">Reference proteome</keyword>
<evidence type="ECO:0000256" key="4">
    <source>
        <dbReference type="ARBA" id="ARBA00022500"/>
    </source>
</evidence>
<evidence type="ECO:0000259" key="14">
    <source>
        <dbReference type="PROSITE" id="PS50109"/>
    </source>
</evidence>
<evidence type="ECO:0000313" key="18">
    <source>
        <dbReference type="Proteomes" id="UP000526501"/>
    </source>
</evidence>
<dbReference type="PROSITE" id="PS50109">
    <property type="entry name" value="HIS_KIN"/>
    <property type="match status" value="1"/>
</dbReference>
<dbReference type="Gene3D" id="3.30.565.10">
    <property type="entry name" value="Histidine kinase-like ATPase, C-terminal domain"/>
    <property type="match status" value="1"/>
</dbReference>
<dbReference type="CDD" id="cd00731">
    <property type="entry name" value="CheA_reg"/>
    <property type="match status" value="1"/>
</dbReference>
<name>A0A7X1B6D3_9BACT</name>
<dbReference type="PROSITE" id="PS50851">
    <property type="entry name" value="CHEW"/>
    <property type="match status" value="1"/>
</dbReference>
<evidence type="ECO:0000256" key="7">
    <source>
        <dbReference type="ARBA" id="ARBA00022741"/>
    </source>
</evidence>
<keyword evidence="9" id="KW-0067">ATP-binding</keyword>
<dbReference type="Gene3D" id="1.20.120.160">
    <property type="entry name" value="HPT domain"/>
    <property type="match status" value="1"/>
</dbReference>
<dbReference type="InterPro" id="IPR036890">
    <property type="entry name" value="HATPase_C_sf"/>
</dbReference>
<dbReference type="GO" id="GO:0005737">
    <property type="term" value="C:cytoplasm"/>
    <property type="evidence" value="ECO:0007669"/>
    <property type="project" value="InterPro"/>
</dbReference>
<dbReference type="InterPro" id="IPR004358">
    <property type="entry name" value="Sig_transdc_His_kin-like_C"/>
</dbReference>
<feature type="region of interest" description="Disordered" evidence="13">
    <location>
        <begin position="229"/>
        <end position="264"/>
    </location>
</feature>
<keyword evidence="8" id="KW-0418">Kinase</keyword>
<evidence type="ECO:0000256" key="11">
    <source>
        <dbReference type="ARBA" id="ARBA00035100"/>
    </source>
</evidence>
<dbReference type="InterPro" id="IPR037006">
    <property type="entry name" value="CheA-like_homodim_sf"/>
</dbReference>
<dbReference type="AlphaFoldDB" id="A0A7X1B6D3"/>
<dbReference type="InterPro" id="IPR002545">
    <property type="entry name" value="CheW-lke_dom"/>
</dbReference>
<dbReference type="PANTHER" id="PTHR43395:SF10">
    <property type="entry name" value="CHEMOTAXIS PROTEIN CHEA"/>
    <property type="match status" value="1"/>
</dbReference>
<evidence type="ECO:0000256" key="6">
    <source>
        <dbReference type="ARBA" id="ARBA00022679"/>
    </source>
</evidence>
<dbReference type="Pfam" id="PF02518">
    <property type="entry name" value="HATPase_c"/>
    <property type="match status" value="1"/>
</dbReference>
<feature type="domain" description="CheW-like" evidence="15">
    <location>
        <begin position="508"/>
        <end position="640"/>
    </location>
</feature>
<dbReference type="GO" id="GO:0000155">
    <property type="term" value="F:phosphorelay sensor kinase activity"/>
    <property type="evidence" value="ECO:0007669"/>
    <property type="project" value="InterPro"/>
</dbReference>
<evidence type="ECO:0000256" key="3">
    <source>
        <dbReference type="ARBA" id="ARBA00021495"/>
    </source>
</evidence>